<protein>
    <submittedName>
        <fullName evidence="2">Uncharacterized protein</fullName>
    </submittedName>
</protein>
<feature type="region of interest" description="Disordered" evidence="1">
    <location>
        <begin position="16"/>
        <end position="43"/>
    </location>
</feature>
<dbReference type="AlphaFoldDB" id="A0A5N6XB79"/>
<keyword evidence="3" id="KW-1185">Reference proteome</keyword>
<reference evidence="3" key="1">
    <citation type="submission" date="2019-04" db="EMBL/GenBank/DDBJ databases">
        <title>Friends and foes A comparative genomics studyof 23 Aspergillus species from section Flavi.</title>
        <authorList>
            <consortium name="DOE Joint Genome Institute"/>
            <person name="Kjaerbolling I."/>
            <person name="Vesth T."/>
            <person name="Frisvad J.C."/>
            <person name="Nybo J.L."/>
            <person name="Theobald S."/>
            <person name="Kildgaard S."/>
            <person name="Isbrandt T."/>
            <person name="Kuo A."/>
            <person name="Sato A."/>
            <person name="Lyhne E.K."/>
            <person name="Kogle M.E."/>
            <person name="Wiebenga A."/>
            <person name="Kun R.S."/>
            <person name="Lubbers R.J."/>
            <person name="Makela M.R."/>
            <person name="Barry K."/>
            <person name="Chovatia M."/>
            <person name="Clum A."/>
            <person name="Daum C."/>
            <person name="Haridas S."/>
            <person name="He G."/>
            <person name="LaButti K."/>
            <person name="Lipzen A."/>
            <person name="Mondo S."/>
            <person name="Riley R."/>
            <person name="Salamov A."/>
            <person name="Simmons B.A."/>
            <person name="Magnuson J.K."/>
            <person name="Henrissat B."/>
            <person name="Mortensen U.H."/>
            <person name="Larsen T.O."/>
            <person name="Devries R.P."/>
            <person name="Grigoriev I.V."/>
            <person name="Machida M."/>
            <person name="Baker S.E."/>
            <person name="Andersen M.R."/>
        </authorList>
    </citation>
    <scope>NUCLEOTIDE SEQUENCE [LARGE SCALE GENOMIC DNA]</scope>
    <source>
        <strain evidence="3">CBS 130017</strain>
    </source>
</reference>
<evidence type="ECO:0000313" key="3">
    <source>
        <dbReference type="Proteomes" id="UP000325945"/>
    </source>
</evidence>
<gene>
    <name evidence="2" type="ORF">BDV39DRAFT_170277</name>
</gene>
<accession>A0A5N6XB79</accession>
<evidence type="ECO:0000256" key="1">
    <source>
        <dbReference type="SAM" id="MobiDB-lite"/>
    </source>
</evidence>
<proteinExistence type="predicted"/>
<sequence length="79" mass="8835">MLYVCHQGNDILQDRRTRALGGGRAKDDEEEGGGGRLHEAGNTTVKRCGRMNGIEERWVNVEVLERKNSNSLASDYDND</sequence>
<name>A0A5N6XB79_9EURO</name>
<evidence type="ECO:0000313" key="2">
    <source>
        <dbReference type="EMBL" id="KAE8330501.1"/>
    </source>
</evidence>
<dbReference type="EMBL" id="ML741773">
    <property type="protein sequence ID" value="KAE8330501.1"/>
    <property type="molecule type" value="Genomic_DNA"/>
</dbReference>
<dbReference type="Proteomes" id="UP000325945">
    <property type="component" value="Unassembled WGS sequence"/>
</dbReference>
<organism evidence="2 3">
    <name type="scientific">Aspergillus sergii</name>
    <dbReference type="NCBI Taxonomy" id="1034303"/>
    <lineage>
        <taxon>Eukaryota</taxon>
        <taxon>Fungi</taxon>
        <taxon>Dikarya</taxon>
        <taxon>Ascomycota</taxon>
        <taxon>Pezizomycotina</taxon>
        <taxon>Eurotiomycetes</taxon>
        <taxon>Eurotiomycetidae</taxon>
        <taxon>Eurotiales</taxon>
        <taxon>Aspergillaceae</taxon>
        <taxon>Aspergillus</taxon>
        <taxon>Aspergillus subgen. Circumdati</taxon>
    </lineage>
</organism>